<evidence type="ECO:0000313" key="1">
    <source>
        <dbReference type="EMBL" id="KAA5533412.1"/>
    </source>
</evidence>
<keyword evidence="2" id="KW-1185">Reference proteome</keyword>
<dbReference type="Proteomes" id="UP000323632">
    <property type="component" value="Unassembled WGS sequence"/>
</dbReference>
<proteinExistence type="predicted"/>
<comment type="caution">
    <text evidence="1">The sequence shown here is derived from an EMBL/GenBank/DDBJ whole genome shotgun (WGS) entry which is preliminary data.</text>
</comment>
<accession>A0A5M6CHK3</accession>
<dbReference type="EMBL" id="VWSH01000003">
    <property type="protein sequence ID" value="KAA5533412.1"/>
    <property type="molecule type" value="Genomic_DNA"/>
</dbReference>
<dbReference type="AlphaFoldDB" id="A0A5M6CHK3"/>
<evidence type="ECO:0000313" key="2">
    <source>
        <dbReference type="Proteomes" id="UP000323632"/>
    </source>
</evidence>
<dbReference type="RefSeq" id="WP_150033159.1">
    <property type="nucleotide sequence ID" value="NZ_VWSH01000003.1"/>
</dbReference>
<organism evidence="1 2">
    <name type="scientific">Taibaiella lutea</name>
    <dbReference type="NCBI Taxonomy" id="2608001"/>
    <lineage>
        <taxon>Bacteria</taxon>
        <taxon>Pseudomonadati</taxon>
        <taxon>Bacteroidota</taxon>
        <taxon>Chitinophagia</taxon>
        <taxon>Chitinophagales</taxon>
        <taxon>Chitinophagaceae</taxon>
        <taxon>Taibaiella</taxon>
    </lineage>
</organism>
<protein>
    <submittedName>
        <fullName evidence="1">Uncharacterized protein</fullName>
    </submittedName>
</protein>
<name>A0A5M6CHK3_9BACT</name>
<gene>
    <name evidence="1" type="ORF">F0919_12790</name>
</gene>
<reference evidence="1 2" key="1">
    <citation type="submission" date="2019-09" db="EMBL/GenBank/DDBJ databases">
        <title>Genome sequence and assembly of Taibaiella sp.</title>
        <authorList>
            <person name="Chhetri G."/>
        </authorList>
    </citation>
    <scope>NUCLEOTIDE SEQUENCE [LARGE SCALE GENOMIC DNA]</scope>
    <source>
        <strain evidence="1 2">KVB11</strain>
    </source>
</reference>
<sequence length="65" mass="7656">MEKIVWKGSFAEAEEKDDIYWANQSMQQRLEALIDLRDVFFSDANPSIEKVVFKRKLDEESETEA</sequence>